<feature type="domain" description="Xylanolytic transcriptional activator regulatory" evidence="8">
    <location>
        <begin position="541"/>
        <end position="747"/>
    </location>
</feature>
<feature type="region of interest" description="Disordered" evidence="7">
    <location>
        <begin position="369"/>
        <end position="390"/>
    </location>
</feature>
<dbReference type="Pfam" id="PF04082">
    <property type="entry name" value="Fungal_trans"/>
    <property type="match status" value="1"/>
</dbReference>
<feature type="region of interest" description="Disordered" evidence="7">
    <location>
        <begin position="206"/>
        <end position="338"/>
    </location>
</feature>
<evidence type="ECO:0000313" key="9">
    <source>
        <dbReference type="EMBL" id="KAK9774498.1"/>
    </source>
</evidence>
<feature type="compositionally biased region" description="Low complexity" evidence="7">
    <location>
        <begin position="69"/>
        <end position="89"/>
    </location>
</feature>
<keyword evidence="4" id="KW-0863">Zinc-finger</keyword>
<evidence type="ECO:0000256" key="2">
    <source>
        <dbReference type="ARBA" id="ARBA00022723"/>
    </source>
</evidence>
<dbReference type="InterPro" id="IPR007219">
    <property type="entry name" value="XnlR_reg_dom"/>
</dbReference>
<dbReference type="PANTHER" id="PTHR40626:SF30">
    <property type="entry name" value="FINGER DOMAIN PROTEIN, PUTATIVE (AFU_ORTHOLOGUE AFUA_4G13600)-RELATED"/>
    <property type="match status" value="1"/>
</dbReference>
<comment type="subcellular location">
    <subcellularLocation>
        <location evidence="1">Nucleus</location>
    </subcellularLocation>
</comment>
<evidence type="ECO:0000256" key="1">
    <source>
        <dbReference type="ARBA" id="ARBA00004123"/>
    </source>
</evidence>
<feature type="compositionally biased region" description="Low complexity" evidence="7">
    <location>
        <begin position="243"/>
        <end position="258"/>
    </location>
</feature>
<evidence type="ECO:0000259" key="8">
    <source>
        <dbReference type="Pfam" id="PF04082"/>
    </source>
</evidence>
<evidence type="ECO:0000313" key="10">
    <source>
        <dbReference type="Proteomes" id="UP001465668"/>
    </source>
</evidence>
<comment type="caution">
    <text evidence="9">The sequence shown here is derived from an EMBL/GenBank/DDBJ whole genome shotgun (WGS) entry which is preliminary data.</text>
</comment>
<feature type="compositionally biased region" description="Basic and acidic residues" evidence="7">
    <location>
        <begin position="32"/>
        <end position="52"/>
    </location>
</feature>
<keyword evidence="10" id="KW-1185">Reference proteome</keyword>
<feature type="compositionally biased region" description="Polar residues" evidence="7">
    <location>
        <begin position="259"/>
        <end position="274"/>
    </location>
</feature>
<feature type="compositionally biased region" description="Polar residues" evidence="7">
    <location>
        <begin position="298"/>
        <end position="329"/>
    </location>
</feature>
<feature type="compositionally biased region" description="Basic and acidic residues" evidence="7">
    <location>
        <begin position="208"/>
        <end position="218"/>
    </location>
</feature>
<organism evidence="9 10">
    <name type="scientific">Seiridium cardinale</name>
    <dbReference type="NCBI Taxonomy" id="138064"/>
    <lineage>
        <taxon>Eukaryota</taxon>
        <taxon>Fungi</taxon>
        <taxon>Dikarya</taxon>
        <taxon>Ascomycota</taxon>
        <taxon>Pezizomycotina</taxon>
        <taxon>Sordariomycetes</taxon>
        <taxon>Xylariomycetidae</taxon>
        <taxon>Amphisphaeriales</taxon>
        <taxon>Sporocadaceae</taxon>
        <taxon>Seiridium</taxon>
    </lineage>
</organism>
<evidence type="ECO:0000256" key="4">
    <source>
        <dbReference type="ARBA" id="ARBA00022771"/>
    </source>
</evidence>
<dbReference type="EMBL" id="JARVKM010000041">
    <property type="protein sequence ID" value="KAK9774498.1"/>
    <property type="molecule type" value="Genomic_DNA"/>
</dbReference>
<keyword evidence="3" id="KW-0677">Repeat</keyword>
<accession>A0ABR2XL32</accession>
<dbReference type="Proteomes" id="UP001465668">
    <property type="component" value="Unassembled WGS sequence"/>
</dbReference>
<keyword evidence="6" id="KW-0539">Nucleus</keyword>
<evidence type="ECO:0000256" key="6">
    <source>
        <dbReference type="ARBA" id="ARBA00023242"/>
    </source>
</evidence>
<evidence type="ECO:0000256" key="3">
    <source>
        <dbReference type="ARBA" id="ARBA00022737"/>
    </source>
</evidence>
<feature type="compositionally biased region" description="Low complexity" evidence="7">
    <location>
        <begin position="19"/>
        <end position="31"/>
    </location>
</feature>
<protein>
    <recommendedName>
        <fullName evidence="8">Xylanolytic transcriptional activator regulatory domain-containing protein</fullName>
    </recommendedName>
</protein>
<reference evidence="9 10" key="1">
    <citation type="submission" date="2024-02" db="EMBL/GenBank/DDBJ databases">
        <title>First draft genome assembly of two strains of Seiridium cardinale.</title>
        <authorList>
            <person name="Emiliani G."/>
            <person name="Scali E."/>
        </authorList>
    </citation>
    <scope>NUCLEOTIDE SEQUENCE [LARGE SCALE GENOMIC DNA]</scope>
    <source>
        <strain evidence="9 10">BM-138-000479</strain>
    </source>
</reference>
<proteinExistence type="predicted"/>
<gene>
    <name evidence="9" type="ORF">SCAR479_08846</name>
</gene>
<sequence length="1062" mass="114987">MTSLDFIMDMDVDEEGPQSNKGNGSSSTSGTKQDRDLSASDRANPEEHHDRLNTTTKQRRGVTGRHTKSSTTAAAAESSATVSSPSFTARPALARGNSNTSNEEMHRYGSHPSGSGSGGGDQPNRPMGNPPGDVPIKLTPITGRTTKGEQPFSGDTAGYTTNIRRLSPEQNILDVTSSVIRHLSTHAIIQVATELSTEQICLLGTQHDSSDQEGDKASSSRGTPGDNSRRTSTTSASGGYDVGQGRPSSQGPMPQQGPEITSNPGPSYGASTPYHQYHGGGGPPMSPPQPPGRRESYHSTSSGPTGGYTHTAQIPTINQPPNLGTSPSGMNYDLGNFASPRTTPQNALLIVTTGLAPDSTPGLLAPDLSSPWASSDSNFSTPSENSQRRNYIAGYPSPTTTSDWPVTSYVPTYTPTSQGIQSPHLDVMTSHNPFFHDTWGTPSYSTGMIDPSMPLYSEEHHYLSHPQPPFPSVRSPTPPNISSSVQSAESLVTIAAAPHDLQVLAGRFKEQAAFMGNLSGATFLTAVTLPKPARDAIPRFLDVYWKRFDTLFPLVHRRKFELAPDEILRAAMAAMGSQFLEGKEDRLRGNQLHEWAWQEVKRQLQILQWNVSTMQTILLCEIFARFRGKKIAIKPSEPFRSLYSRDSLFSLVMSSPFSQWHPYSTSPLQVDTITQLDPDHSFGSSISVASAGGHTAATPTPRWPEWIEAEARRRLLAACFVLDVHTSVYYDLPLMQTFTTPCPPIPLTAATQALWDATPDEWDVIMSASPATLEPAILSDDIISAERIANAPPLDQAVFLASEALRMPKRSGSPTDLFKSPDLENVERILTLFPGSGIAYTYTTLHFTPLHDLLAVSGDSWLFSQKVLEHKAFNQHQKSLKHWSGSHHAAIAAKFAAKTLITFLTINDNNAPTTTTTGSSSSTKKWNMTDVSDYWAIYVCALICWALGHRGTGTTTATDTAAGPSASSSRTGGHNNNNSNANIAERESELEALGWLHLVAGLTNPQDILTKVNIRGRGVVIAVVGMVRRRLEGEAAGSRSRLLIDAVSVLKKLEEGINWKWF</sequence>
<feature type="compositionally biased region" description="Polar residues" evidence="7">
    <location>
        <begin position="371"/>
        <end position="389"/>
    </location>
</feature>
<name>A0ABR2XL32_9PEZI</name>
<evidence type="ECO:0000256" key="7">
    <source>
        <dbReference type="SAM" id="MobiDB-lite"/>
    </source>
</evidence>
<dbReference type="InterPro" id="IPR051059">
    <property type="entry name" value="VerF-like"/>
</dbReference>
<keyword evidence="2" id="KW-0479">Metal-binding</keyword>
<keyword evidence="5" id="KW-0862">Zinc</keyword>
<feature type="region of interest" description="Disordered" evidence="7">
    <location>
        <begin position="955"/>
        <end position="980"/>
    </location>
</feature>
<feature type="region of interest" description="Disordered" evidence="7">
    <location>
        <begin position="1"/>
        <end position="160"/>
    </location>
</feature>
<evidence type="ECO:0000256" key="5">
    <source>
        <dbReference type="ARBA" id="ARBA00022833"/>
    </source>
</evidence>
<dbReference type="CDD" id="cd12148">
    <property type="entry name" value="fungal_TF_MHR"/>
    <property type="match status" value="1"/>
</dbReference>
<feature type="compositionally biased region" description="Basic residues" evidence="7">
    <location>
        <begin position="57"/>
        <end position="68"/>
    </location>
</feature>
<dbReference type="PANTHER" id="PTHR40626">
    <property type="entry name" value="MIP31509P"/>
    <property type="match status" value="1"/>
</dbReference>